<evidence type="ECO:0000259" key="2">
    <source>
        <dbReference type="Pfam" id="PF23584"/>
    </source>
</evidence>
<reference evidence="3" key="1">
    <citation type="journal article" date="2021" name="Nat. Commun.">
        <title>Genetic determinants of endophytism in the Arabidopsis root mycobiome.</title>
        <authorList>
            <person name="Mesny F."/>
            <person name="Miyauchi S."/>
            <person name="Thiergart T."/>
            <person name="Pickel B."/>
            <person name="Atanasova L."/>
            <person name="Karlsson M."/>
            <person name="Huettel B."/>
            <person name="Barry K.W."/>
            <person name="Haridas S."/>
            <person name="Chen C."/>
            <person name="Bauer D."/>
            <person name="Andreopoulos W."/>
            <person name="Pangilinan J."/>
            <person name="LaButti K."/>
            <person name="Riley R."/>
            <person name="Lipzen A."/>
            <person name="Clum A."/>
            <person name="Drula E."/>
            <person name="Henrissat B."/>
            <person name="Kohler A."/>
            <person name="Grigoriev I.V."/>
            <person name="Martin F.M."/>
            <person name="Hacquard S."/>
        </authorList>
    </citation>
    <scope>NUCLEOTIDE SEQUENCE</scope>
    <source>
        <strain evidence="3">FSSC 5 MPI-SDFR-AT-0091</strain>
    </source>
</reference>
<proteinExistence type="predicted"/>
<sequence>MRPTSLSWPIWILATAMVGVSAQDDPEPPEYPIRVNIGVVFPRNETYSLNLRELPVVFAIENAHALFWAGYSIRWQIEGMGPRPNSGVFEAGSVYTIGHQAPLPPDAIGNNWIAANTSYFTDSPREPEPGPFRLIWSLSMSHCVRGGPNRWIIESLGNRINGTVDFSVGNDTVAPVNLTAACPKYSNGITITRNSLRTRSCPVISFEDPDEQPNLCGLRLDQTMADCVMANVTGSDDRSACETLLERVQEDGGSDGASEDGDSSSRLAILTVCAATVCC</sequence>
<keyword evidence="4" id="KW-1185">Reference proteome</keyword>
<evidence type="ECO:0000313" key="4">
    <source>
        <dbReference type="Proteomes" id="UP000736672"/>
    </source>
</evidence>
<dbReference type="EMBL" id="JAGTJS010000018">
    <property type="protein sequence ID" value="KAH7243908.1"/>
    <property type="molecule type" value="Genomic_DNA"/>
</dbReference>
<dbReference type="Pfam" id="PF23584">
    <property type="entry name" value="DUF7136"/>
    <property type="match status" value="1"/>
</dbReference>
<protein>
    <recommendedName>
        <fullName evidence="2">DUF7136 domain-containing protein</fullName>
    </recommendedName>
</protein>
<name>A0A9P9GSH4_FUSSL</name>
<keyword evidence="1" id="KW-0732">Signal</keyword>
<evidence type="ECO:0000256" key="1">
    <source>
        <dbReference type="SAM" id="SignalP"/>
    </source>
</evidence>
<dbReference type="Proteomes" id="UP000736672">
    <property type="component" value="Unassembled WGS sequence"/>
</dbReference>
<organism evidence="3 4">
    <name type="scientific">Fusarium solani</name>
    <name type="common">Filamentous fungus</name>
    <dbReference type="NCBI Taxonomy" id="169388"/>
    <lineage>
        <taxon>Eukaryota</taxon>
        <taxon>Fungi</taxon>
        <taxon>Dikarya</taxon>
        <taxon>Ascomycota</taxon>
        <taxon>Pezizomycotina</taxon>
        <taxon>Sordariomycetes</taxon>
        <taxon>Hypocreomycetidae</taxon>
        <taxon>Hypocreales</taxon>
        <taxon>Nectriaceae</taxon>
        <taxon>Fusarium</taxon>
        <taxon>Fusarium solani species complex</taxon>
    </lineage>
</organism>
<dbReference type="InterPro" id="IPR055560">
    <property type="entry name" value="DUF7136"/>
</dbReference>
<feature type="signal peptide" evidence="1">
    <location>
        <begin position="1"/>
        <end position="22"/>
    </location>
</feature>
<feature type="domain" description="DUF7136" evidence="2">
    <location>
        <begin position="32"/>
        <end position="234"/>
    </location>
</feature>
<feature type="chain" id="PRO_5040116801" description="DUF7136 domain-containing protein" evidence="1">
    <location>
        <begin position="23"/>
        <end position="279"/>
    </location>
</feature>
<dbReference type="AlphaFoldDB" id="A0A9P9GSH4"/>
<dbReference type="OrthoDB" id="4490227at2759"/>
<gene>
    <name evidence="3" type="ORF">B0J15DRAFT_501318</name>
</gene>
<comment type="caution">
    <text evidence="3">The sequence shown here is derived from an EMBL/GenBank/DDBJ whole genome shotgun (WGS) entry which is preliminary data.</text>
</comment>
<evidence type="ECO:0000313" key="3">
    <source>
        <dbReference type="EMBL" id="KAH7243908.1"/>
    </source>
</evidence>
<accession>A0A9P9GSH4</accession>